<evidence type="ECO:0000259" key="7">
    <source>
        <dbReference type="Pfam" id="PF26311"/>
    </source>
</evidence>
<dbReference type="InterPro" id="IPR059103">
    <property type="entry name" value="FixC-like_C"/>
</dbReference>
<comment type="similarity">
    <text evidence="2">Belongs to the ETF-QO/FixC family.</text>
</comment>
<keyword evidence="4" id="KW-0274">FAD</keyword>
<dbReference type="Pfam" id="PF01494">
    <property type="entry name" value="FAD_binding_3"/>
    <property type="match status" value="1"/>
</dbReference>
<comment type="caution">
    <text evidence="8">The sequence shown here is derived from an EMBL/GenBank/DDBJ whole genome shotgun (WGS) entry which is preliminary data.</text>
</comment>
<reference evidence="8 9" key="1">
    <citation type="submission" date="2020-03" db="EMBL/GenBank/DDBJ databases">
        <title>Sequencing the genomes of 1000 actinobacteria strains.</title>
        <authorList>
            <person name="Klenk H.-P."/>
        </authorList>
    </citation>
    <scope>NUCLEOTIDE SEQUENCE [LARGE SCALE GENOMIC DNA]</scope>
    <source>
        <strain evidence="8 9">DSM 45685</strain>
    </source>
</reference>
<evidence type="ECO:0000256" key="2">
    <source>
        <dbReference type="ARBA" id="ARBA00006796"/>
    </source>
</evidence>
<dbReference type="Gene3D" id="3.50.50.60">
    <property type="entry name" value="FAD/NAD(P)-binding domain"/>
    <property type="match status" value="1"/>
</dbReference>
<dbReference type="RefSeq" id="WP_243852301.1">
    <property type="nucleotide sequence ID" value="NZ_JAAOYM010000001.1"/>
</dbReference>
<comment type="cofactor">
    <cofactor evidence="1">
        <name>FAD</name>
        <dbReference type="ChEBI" id="CHEBI:57692"/>
    </cofactor>
</comment>
<dbReference type="EC" id="1.5.5.-" evidence="8"/>
<name>A0A7X5ZSN4_9PSEU</name>
<dbReference type="PANTHER" id="PTHR43624">
    <property type="entry name" value="ELECTRON TRANSFER FLAVOPROTEIN-QUINONE OXIDOREDUCTASE YDIS-RELATED"/>
    <property type="match status" value="1"/>
</dbReference>
<keyword evidence="5 8" id="KW-0560">Oxidoreductase</keyword>
<sequence>MMRDRAGPSGAAVTVEPPATTDFDAIVVGAGPAGSAAALELARAGHSVALLERGPFPGSKNVYGGVVYGRVLDELIPDWFERAPVQRWITRRQTMLLSDERSLTVDFRSQNWGSAPYNGATTYRAEFDSWLADHAQQAGAVLVPSTVVTSLLRTSGGRVVGVRTDREQGDLTARVVIACDGVNSFLAKQAGLYPGEHAEHTTLGVKETLALPKETIDERFGVSGSDGVDIEILGGTGGVPGGGFVYTNHDTLSVGLVLGLPGLAKAGLRPEEILAELKRHPSIRPLVRGAELVEYSAHLIPEGGYRTMPRLVGDGLLVAGDAAAMCLAAGIWLEGVNFALGSGMYAGRAAARALAADDPKRLREYRTLLADSFVLADHRKLRNAPALVLSDRVQQRYPGLVCDLVEGMFTVENPAPKPGLRRLLRRSAKRNGVGLHQLARDALTGLRSFG</sequence>
<evidence type="ECO:0000313" key="9">
    <source>
        <dbReference type="Proteomes" id="UP000545493"/>
    </source>
</evidence>
<dbReference type="SUPFAM" id="SSF54373">
    <property type="entry name" value="FAD-linked reductases, C-terminal domain"/>
    <property type="match status" value="1"/>
</dbReference>
<keyword evidence="3" id="KW-0285">Flavoprotein</keyword>
<dbReference type="PRINTS" id="PR00420">
    <property type="entry name" value="RNGMNOXGNASE"/>
</dbReference>
<evidence type="ECO:0000313" key="8">
    <source>
        <dbReference type="EMBL" id="NIJ13736.1"/>
    </source>
</evidence>
<proteinExistence type="inferred from homology"/>
<dbReference type="GO" id="GO:0016491">
    <property type="term" value="F:oxidoreductase activity"/>
    <property type="evidence" value="ECO:0007669"/>
    <property type="project" value="UniProtKB-KW"/>
</dbReference>
<feature type="domain" description="FAD-binding" evidence="6">
    <location>
        <begin position="23"/>
        <end position="204"/>
    </location>
</feature>
<dbReference type="AlphaFoldDB" id="A0A7X5ZSN4"/>
<dbReference type="Proteomes" id="UP000545493">
    <property type="component" value="Unassembled WGS sequence"/>
</dbReference>
<dbReference type="InterPro" id="IPR002938">
    <property type="entry name" value="FAD-bd"/>
</dbReference>
<protein>
    <submittedName>
        <fullName evidence="8">Electron transfer flavoprotein-quinone oxidoreductase</fullName>
        <ecNumber evidence="8">1.5.5.-</ecNumber>
    </submittedName>
</protein>
<dbReference type="PANTHER" id="PTHR43624:SF2">
    <property type="entry name" value="ELECTRON TRANSFER FLAVOPROTEIN-QUINONE OXIDOREDUCTASE YDIS-RELATED"/>
    <property type="match status" value="1"/>
</dbReference>
<dbReference type="EMBL" id="JAAOYM010000001">
    <property type="protein sequence ID" value="NIJ13736.1"/>
    <property type="molecule type" value="Genomic_DNA"/>
</dbReference>
<evidence type="ECO:0000256" key="3">
    <source>
        <dbReference type="ARBA" id="ARBA00022630"/>
    </source>
</evidence>
<evidence type="ECO:0000259" key="6">
    <source>
        <dbReference type="Pfam" id="PF01494"/>
    </source>
</evidence>
<evidence type="ECO:0000256" key="1">
    <source>
        <dbReference type="ARBA" id="ARBA00001974"/>
    </source>
</evidence>
<gene>
    <name evidence="8" type="ORF">FHU38_004080</name>
</gene>
<evidence type="ECO:0000256" key="5">
    <source>
        <dbReference type="ARBA" id="ARBA00023002"/>
    </source>
</evidence>
<organism evidence="8 9">
    <name type="scientific">Saccharomonospora amisosensis</name>
    <dbReference type="NCBI Taxonomy" id="1128677"/>
    <lineage>
        <taxon>Bacteria</taxon>
        <taxon>Bacillati</taxon>
        <taxon>Actinomycetota</taxon>
        <taxon>Actinomycetes</taxon>
        <taxon>Pseudonocardiales</taxon>
        <taxon>Pseudonocardiaceae</taxon>
        <taxon>Saccharomonospora</taxon>
    </lineage>
</organism>
<dbReference type="InterPro" id="IPR036188">
    <property type="entry name" value="FAD/NAD-bd_sf"/>
</dbReference>
<keyword evidence="9" id="KW-1185">Reference proteome</keyword>
<dbReference type="GO" id="GO:0071949">
    <property type="term" value="F:FAD binding"/>
    <property type="evidence" value="ECO:0007669"/>
    <property type="project" value="InterPro"/>
</dbReference>
<dbReference type="Pfam" id="PF26311">
    <property type="entry name" value="ETF-QO_FixC_C"/>
    <property type="match status" value="1"/>
</dbReference>
<dbReference type="InterPro" id="IPR039651">
    <property type="entry name" value="FixC-like"/>
</dbReference>
<feature type="domain" description="FixC-like C-terminal" evidence="7">
    <location>
        <begin position="391"/>
        <end position="449"/>
    </location>
</feature>
<evidence type="ECO:0000256" key="4">
    <source>
        <dbReference type="ARBA" id="ARBA00022827"/>
    </source>
</evidence>
<accession>A0A7X5ZSN4</accession>
<dbReference type="SUPFAM" id="SSF51905">
    <property type="entry name" value="FAD/NAD(P)-binding domain"/>
    <property type="match status" value="1"/>
</dbReference>